<dbReference type="EMBL" id="FODT01000007">
    <property type="protein sequence ID" value="SEP07361.1"/>
    <property type="molecule type" value="Genomic_DNA"/>
</dbReference>
<evidence type="ECO:0000313" key="2">
    <source>
        <dbReference type="EMBL" id="SEP07361.1"/>
    </source>
</evidence>
<reference evidence="3" key="1">
    <citation type="submission" date="2016-10" db="EMBL/GenBank/DDBJ databases">
        <authorList>
            <person name="Varghese N."/>
            <person name="Submissions S."/>
        </authorList>
    </citation>
    <scope>NUCLEOTIDE SEQUENCE [LARGE SCALE GENOMIC DNA]</scope>
    <source>
        <strain evidence="3">DSM 123</strain>
    </source>
</reference>
<gene>
    <name evidence="2" type="ORF">SAMN05444123_107277</name>
</gene>
<keyword evidence="3" id="KW-1185">Reference proteome</keyword>
<dbReference type="Proteomes" id="UP000199615">
    <property type="component" value="Unassembled WGS sequence"/>
</dbReference>
<dbReference type="OrthoDB" id="8264525at2"/>
<dbReference type="InterPro" id="IPR032109">
    <property type="entry name" value="Big_3_5"/>
</dbReference>
<dbReference type="RefSeq" id="WP_092684979.1">
    <property type="nucleotide sequence ID" value="NZ_FODT01000007.1"/>
</dbReference>
<evidence type="ECO:0000313" key="3">
    <source>
        <dbReference type="Proteomes" id="UP000199615"/>
    </source>
</evidence>
<protein>
    <submittedName>
        <fullName evidence="2">Ig-like domain (Group 3)</fullName>
    </submittedName>
</protein>
<feature type="domain" description="Bacterial Ig-like" evidence="1">
    <location>
        <begin position="139"/>
        <end position="220"/>
    </location>
</feature>
<proteinExistence type="predicted"/>
<accession>A0A1H8UW30</accession>
<sequence length="235" mass="24215">MRLLYLGGLAFGALLLPVALTGAASAQYEIISERTMITVSASADPMAHGRVTLTADIKTDLGAGVADGRITFLDMTTMRVLGWTSVAQPQLTVDDLAPGRHKLRADYSGSAKLMPVIVLPSQSAELALDVPAQPTLTLSSSQGVTAPGELVTFTVTVKGSAGVPGGVVTVRDGDCVLAAHVPLDRAGTAAFTTSALTDGARSIVVEYEGDARYAKARAQIEHVVTAVVASAAPRM</sequence>
<dbReference type="Gene3D" id="2.60.40.10">
    <property type="entry name" value="Immunoglobulins"/>
    <property type="match status" value="2"/>
</dbReference>
<organism evidence="2 3">
    <name type="scientific">Rhodopseudomonas pseudopalustris</name>
    <dbReference type="NCBI Taxonomy" id="1513892"/>
    <lineage>
        <taxon>Bacteria</taxon>
        <taxon>Pseudomonadati</taxon>
        <taxon>Pseudomonadota</taxon>
        <taxon>Alphaproteobacteria</taxon>
        <taxon>Hyphomicrobiales</taxon>
        <taxon>Nitrobacteraceae</taxon>
        <taxon>Rhodopseudomonas</taxon>
    </lineage>
</organism>
<dbReference type="AlphaFoldDB" id="A0A1H8UW30"/>
<dbReference type="InterPro" id="IPR013783">
    <property type="entry name" value="Ig-like_fold"/>
</dbReference>
<dbReference type="Pfam" id="PF16640">
    <property type="entry name" value="Big_3_5"/>
    <property type="match status" value="1"/>
</dbReference>
<evidence type="ECO:0000259" key="1">
    <source>
        <dbReference type="Pfam" id="PF16640"/>
    </source>
</evidence>
<name>A0A1H8UW30_9BRAD</name>